<evidence type="ECO:0000313" key="5">
    <source>
        <dbReference type="Proteomes" id="UP000281708"/>
    </source>
</evidence>
<feature type="transmembrane region" description="Helical" evidence="1">
    <location>
        <begin position="65"/>
        <end position="86"/>
    </location>
</feature>
<dbReference type="InterPro" id="IPR050706">
    <property type="entry name" value="Cyclic-di-GMP_PDE-like"/>
</dbReference>
<sequence>MLRPASFEHRHRLITRFALIQGFGLMLLGPVLHQGVVESVFVGFVAVAPALLALGSTVPRRVRMLSTVVSLMFASAGLVDLCQGLTEAHFHFFVMVGVVSLYQDWAAFGMCVLITVVHHAVMGLTVPDLVFASAAERADPVGWACLHGGFVLAASVTHLIAWRLNEQQELRDPLTQLPNRAAFLHGLTTMLRESDAPVSVLFVDIDDFKTINDSGGHHVGDQALFHAAHKMADSLRSGDLIARIGGDEFAVLIPATADVATEAADRMAKALQAPMVVDGREVFVTASIGVADSELARSRDGEDLLRDADLAMYTAKSEGKNNVVTYTAGIDRRVREQAELTQDLRVALDLGQFEVHYQPVFCSSGERLCGVEALLRWHHPERGPVSPAVFIPLAERSGSIKEIGEWVLRTAAHQVAAWQRELPGCADLELAVNLSPAQLRDPALLTTIASALHDSGLAAHDLILEVTESMLLSDLDLARRQLNAARTMGAQVAIDDFGTGYSSLSYLAKLPADQVKIDQSFVRELESGATSVALVRTIVDMARALNLDVQAEGVEEVMQQDILAELGCPRSQGYLYSRPLPVAGFASFATERATLPERAGVAQLPFAPVVDPVEQVS</sequence>
<evidence type="ECO:0000259" key="3">
    <source>
        <dbReference type="PROSITE" id="PS50887"/>
    </source>
</evidence>
<accession>A0A3L8P188</accession>
<dbReference type="Gene3D" id="3.20.20.450">
    <property type="entry name" value="EAL domain"/>
    <property type="match status" value="1"/>
</dbReference>
<evidence type="ECO:0000313" key="4">
    <source>
        <dbReference type="EMBL" id="RLV48672.1"/>
    </source>
</evidence>
<dbReference type="SUPFAM" id="SSF141868">
    <property type="entry name" value="EAL domain-like"/>
    <property type="match status" value="1"/>
</dbReference>
<dbReference type="InterPro" id="IPR000160">
    <property type="entry name" value="GGDEF_dom"/>
</dbReference>
<reference evidence="4 5" key="1">
    <citation type="submission" date="2018-10" db="EMBL/GenBank/DDBJ databases">
        <title>Marmoricola sp. 4Q3S-7 whole genome shotgun sequence.</title>
        <authorList>
            <person name="Li F."/>
        </authorList>
    </citation>
    <scope>NUCLEOTIDE SEQUENCE [LARGE SCALE GENOMIC DNA]</scope>
    <source>
        <strain evidence="4 5">4Q3S-7</strain>
    </source>
</reference>
<protein>
    <submittedName>
        <fullName evidence="4">EAL domain-containing protein</fullName>
    </submittedName>
</protein>
<name>A0A3L8P188_9ACTN</name>
<dbReference type="InterPro" id="IPR035919">
    <property type="entry name" value="EAL_sf"/>
</dbReference>
<evidence type="ECO:0000256" key="1">
    <source>
        <dbReference type="SAM" id="Phobius"/>
    </source>
</evidence>
<feature type="transmembrane region" description="Helical" evidence="1">
    <location>
        <begin position="106"/>
        <end position="131"/>
    </location>
</feature>
<dbReference type="Pfam" id="PF00563">
    <property type="entry name" value="EAL"/>
    <property type="match status" value="1"/>
</dbReference>
<feature type="transmembrane region" description="Helical" evidence="1">
    <location>
        <begin position="13"/>
        <end position="33"/>
    </location>
</feature>
<dbReference type="AlphaFoldDB" id="A0A3L8P188"/>
<dbReference type="InterPro" id="IPR029787">
    <property type="entry name" value="Nucleotide_cyclase"/>
</dbReference>
<dbReference type="PANTHER" id="PTHR33121:SF70">
    <property type="entry name" value="SIGNALING PROTEIN YKOW"/>
    <property type="match status" value="1"/>
</dbReference>
<dbReference type="SMART" id="SM00052">
    <property type="entry name" value="EAL"/>
    <property type="match status" value="1"/>
</dbReference>
<dbReference type="RefSeq" id="WP_121806634.1">
    <property type="nucleotide sequence ID" value="NZ_RDBE01000008.1"/>
</dbReference>
<feature type="transmembrane region" description="Helical" evidence="1">
    <location>
        <begin position="39"/>
        <end position="58"/>
    </location>
</feature>
<dbReference type="PROSITE" id="PS50887">
    <property type="entry name" value="GGDEF"/>
    <property type="match status" value="1"/>
</dbReference>
<dbReference type="NCBIfam" id="TIGR00254">
    <property type="entry name" value="GGDEF"/>
    <property type="match status" value="1"/>
</dbReference>
<dbReference type="FunFam" id="3.30.70.270:FF:000001">
    <property type="entry name" value="Diguanylate cyclase domain protein"/>
    <property type="match status" value="1"/>
</dbReference>
<feature type="transmembrane region" description="Helical" evidence="1">
    <location>
        <begin position="143"/>
        <end position="164"/>
    </location>
</feature>
<dbReference type="SMART" id="SM00267">
    <property type="entry name" value="GGDEF"/>
    <property type="match status" value="1"/>
</dbReference>
<keyword evidence="5" id="KW-1185">Reference proteome</keyword>
<proteinExistence type="predicted"/>
<keyword evidence="1" id="KW-1133">Transmembrane helix</keyword>
<dbReference type="Proteomes" id="UP000281708">
    <property type="component" value="Unassembled WGS sequence"/>
</dbReference>
<keyword evidence="1" id="KW-0812">Transmembrane</keyword>
<dbReference type="SUPFAM" id="SSF55073">
    <property type="entry name" value="Nucleotide cyclase"/>
    <property type="match status" value="1"/>
</dbReference>
<comment type="caution">
    <text evidence="4">The sequence shown here is derived from an EMBL/GenBank/DDBJ whole genome shotgun (WGS) entry which is preliminary data.</text>
</comment>
<evidence type="ECO:0000259" key="2">
    <source>
        <dbReference type="PROSITE" id="PS50883"/>
    </source>
</evidence>
<gene>
    <name evidence="4" type="ORF">D9V37_13120</name>
</gene>
<dbReference type="InterPro" id="IPR001633">
    <property type="entry name" value="EAL_dom"/>
</dbReference>
<dbReference type="CDD" id="cd01949">
    <property type="entry name" value="GGDEF"/>
    <property type="match status" value="1"/>
</dbReference>
<dbReference type="Pfam" id="PF00990">
    <property type="entry name" value="GGDEF"/>
    <property type="match status" value="1"/>
</dbReference>
<keyword evidence="1" id="KW-0472">Membrane</keyword>
<dbReference type="CDD" id="cd01948">
    <property type="entry name" value="EAL"/>
    <property type="match status" value="1"/>
</dbReference>
<feature type="domain" description="GGDEF" evidence="3">
    <location>
        <begin position="196"/>
        <end position="328"/>
    </location>
</feature>
<dbReference type="PANTHER" id="PTHR33121">
    <property type="entry name" value="CYCLIC DI-GMP PHOSPHODIESTERASE PDEF"/>
    <property type="match status" value="1"/>
</dbReference>
<dbReference type="OrthoDB" id="23692at2"/>
<feature type="domain" description="EAL" evidence="2">
    <location>
        <begin position="337"/>
        <end position="593"/>
    </location>
</feature>
<dbReference type="InterPro" id="IPR043128">
    <property type="entry name" value="Rev_trsase/Diguanyl_cyclase"/>
</dbReference>
<dbReference type="PROSITE" id="PS50883">
    <property type="entry name" value="EAL"/>
    <property type="match status" value="1"/>
</dbReference>
<organism evidence="4 5">
    <name type="scientific">Nocardioides mangrovicus</name>
    <dbReference type="NCBI Taxonomy" id="2478913"/>
    <lineage>
        <taxon>Bacteria</taxon>
        <taxon>Bacillati</taxon>
        <taxon>Actinomycetota</taxon>
        <taxon>Actinomycetes</taxon>
        <taxon>Propionibacteriales</taxon>
        <taxon>Nocardioidaceae</taxon>
        <taxon>Nocardioides</taxon>
    </lineage>
</organism>
<dbReference type="Gene3D" id="3.30.70.270">
    <property type="match status" value="1"/>
</dbReference>
<dbReference type="EMBL" id="RDBE01000008">
    <property type="protein sequence ID" value="RLV48672.1"/>
    <property type="molecule type" value="Genomic_DNA"/>
</dbReference>
<dbReference type="GO" id="GO:0071111">
    <property type="term" value="F:cyclic-guanylate-specific phosphodiesterase activity"/>
    <property type="evidence" value="ECO:0007669"/>
    <property type="project" value="InterPro"/>
</dbReference>